<dbReference type="EMBL" id="JAEAOA010000856">
    <property type="protein sequence ID" value="KAK3581022.1"/>
    <property type="molecule type" value="Genomic_DNA"/>
</dbReference>
<feature type="compositionally biased region" description="Polar residues" evidence="1">
    <location>
        <begin position="29"/>
        <end position="38"/>
    </location>
</feature>
<dbReference type="PROSITE" id="PS50017">
    <property type="entry name" value="DEATH_DOMAIN"/>
    <property type="match status" value="1"/>
</dbReference>
<name>A0AAE0RWM1_9BIVA</name>
<dbReference type="InterPro" id="IPR000488">
    <property type="entry name" value="Death_dom"/>
</dbReference>
<organism evidence="3 4">
    <name type="scientific">Potamilus streckersoni</name>
    <dbReference type="NCBI Taxonomy" id="2493646"/>
    <lineage>
        <taxon>Eukaryota</taxon>
        <taxon>Metazoa</taxon>
        <taxon>Spiralia</taxon>
        <taxon>Lophotrochozoa</taxon>
        <taxon>Mollusca</taxon>
        <taxon>Bivalvia</taxon>
        <taxon>Autobranchia</taxon>
        <taxon>Heteroconchia</taxon>
        <taxon>Palaeoheterodonta</taxon>
        <taxon>Unionida</taxon>
        <taxon>Unionoidea</taxon>
        <taxon>Unionidae</taxon>
        <taxon>Ambleminae</taxon>
        <taxon>Lampsilini</taxon>
        <taxon>Potamilus</taxon>
    </lineage>
</organism>
<comment type="caution">
    <text evidence="3">The sequence shown here is derived from an EMBL/GenBank/DDBJ whole genome shotgun (WGS) entry which is preliminary data.</text>
</comment>
<dbReference type="InterPro" id="IPR011029">
    <property type="entry name" value="DEATH-like_dom_sf"/>
</dbReference>
<evidence type="ECO:0000313" key="4">
    <source>
        <dbReference type="Proteomes" id="UP001195483"/>
    </source>
</evidence>
<dbReference type="AlphaFoldDB" id="A0AAE0RWM1"/>
<proteinExistence type="predicted"/>
<dbReference type="GO" id="GO:0007165">
    <property type="term" value="P:signal transduction"/>
    <property type="evidence" value="ECO:0007669"/>
    <property type="project" value="InterPro"/>
</dbReference>
<sequence length="685" mass="78039">MPTATKPRSRVQAKKSDAEDAKNMKKDNTWNVSVNTERPNMDDDDAHLKVSYTPGKKGGNFGLPLGAKMVVPDGVFSKKDSITCQVAAPTQRWRYTPVLPANEHLTSEIFIFSSTLHPLKKTIVIQLPYYQVDSEHAEINVKGKWKDENEWVDVGFLKKDGTKTPCVELEIDRLGIFAVTFAPKKEVFEVTTQGCLYNARLSKYISVRFPKKAADRSFQCSIQINPIGPEKVQLARELYPADTNDLLLVSEIIDLTPDTDITFKRAVSVKLPLPAGLEVQDDNSTNDIAVLQKTNNGWQVVDVNYKFTRTTVTFDVKELSRFCVAQAKPDRKKILFRAMGVLEGRMDKEKGELLIFINLQEKLWVMILECFSLSRKEERIAMRQAKGYKYVEKAQIGKEEQEKKMFKKLGQNNSTKSPKDACFEIYDCMKWGIEVTDDIKVSFESDFLDNNELQFLKFLPESYRRFVIEPKTNEEKALVGCINFVPVNEKDTLNKMACTLKFRVEISEETVKAYFKPEFVPEEPEPEKHRPTIDLSMFNVKDEKKEETFVPKFKPIPPAVMERLMKTSRKPIVLDKESKCLSGKSLMALSRMVPEGLTLAVHLDLPDSTITGLGFDAISNGLGMVDVTYKILLYWKRQMKDKKDGAIEVLSMALKDMGREDIAKVLTERHKSNKELTTECFSESS</sequence>
<reference evidence="3" key="3">
    <citation type="submission" date="2023-05" db="EMBL/GenBank/DDBJ databases">
        <authorList>
            <person name="Smith C.H."/>
        </authorList>
    </citation>
    <scope>NUCLEOTIDE SEQUENCE</scope>
    <source>
        <strain evidence="3">CHS0354</strain>
        <tissue evidence="3">Mantle</tissue>
    </source>
</reference>
<feature type="region of interest" description="Disordered" evidence="1">
    <location>
        <begin position="1"/>
        <end position="46"/>
    </location>
</feature>
<feature type="domain" description="Death" evidence="2">
    <location>
        <begin position="599"/>
        <end position="670"/>
    </location>
</feature>
<keyword evidence="4" id="KW-1185">Reference proteome</keyword>
<dbReference type="CDD" id="cd01670">
    <property type="entry name" value="Death"/>
    <property type="match status" value="1"/>
</dbReference>
<reference evidence="3" key="1">
    <citation type="journal article" date="2021" name="Genome Biol. Evol.">
        <title>A High-Quality Reference Genome for a Parasitic Bivalve with Doubly Uniparental Inheritance (Bivalvia: Unionida).</title>
        <authorList>
            <person name="Smith C.H."/>
        </authorList>
    </citation>
    <scope>NUCLEOTIDE SEQUENCE</scope>
    <source>
        <strain evidence="3">CHS0354</strain>
    </source>
</reference>
<protein>
    <recommendedName>
        <fullName evidence="2">Death domain-containing protein</fullName>
    </recommendedName>
</protein>
<dbReference type="Gene3D" id="1.10.533.10">
    <property type="entry name" value="Death Domain, Fas"/>
    <property type="match status" value="1"/>
</dbReference>
<dbReference type="Gene3D" id="2.60.220.30">
    <property type="match status" value="1"/>
</dbReference>
<reference evidence="3" key="2">
    <citation type="journal article" date="2021" name="Genome Biol. Evol.">
        <title>Developing a high-quality reference genome for a parasitic bivalve with doubly uniparental inheritance (Bivalvia: Unionida).</title>
        <authorList>
            <person name="Smith C.H."/>
        </authorList>
    </citation>
    <scope>NUCLEOTIDE SEQUENCE</scope>
    <source>
        <strain evidence="3">CHS0354</strain>
        <tissue evidence="3">Mantle</tissue>
    </source>
</reference>
<evidence type="ECO:0000256" key="1">
    <source>
        <dbReference type="SAM" id="MobiDB-lite"/>
    </source>
</evidence>
<feature type="compositionally biased region" description="Basic and acidic residues" evidence="1">
    <location>
        <begin position="14"/>
        <end position="28"/>
    </location>
</feature>
<evidence type="ECO:0000313" key="3">
    <source>
        <dbReference type="EMBL" id="KAK3581022.1"/>
    </source>
</evidence>
<gene>
    <name evidence="3" type="ORF">CHS0354_013916</name>
</gene>
<accession>A0AAE0RWM1</accession>
<evidence type="ECO:0000259" key="2">
    <source>
        <dbReference type="PROSITE" id="PS50017"/>
    </source>
</evidence>
<dbReference type="Proteomes" id="UP001195483">
    <property type="component" value="Unassembled WGS sequence"/>
</dbReference>